<evidence type="ECO:0000256" key="3">
    <source>
        <dbReference type="ARBA" id="ARBA00023125"/>
    </source>
</evidence>
<dbReference type="PROSITE" id="PS50937">
    <property type="entry name" value="HTH_MERR_2"/>
    <property type="match status" value="1"/>
</dbReference>
<name>A0A2S7T033_9BACT</name>
<keyword evidence="3" id="KW-0238">DNA-binding</keyword>
<dbReference type="InterPro" id="IPR000551">
    <property type="entry name" value="MerR-type_HTH_dom"/>
</dbReference>
<keyword evidence="4" id="KW-0804">Transcription</keyword>
<gene>
    <name evidence="6" type="ORF">CJD36_000030</name>
</gene>
<dbReference type="SMART" id="SM00422">
    <property type="entry name" value="HTH_MERR"/>
    <property type="match status" value="1"/>
</dbReference>
<organism evidence="6 7">
    <name type="scientific">Flavipsychrobacter stenotrophus</name>
    <dbReference type="NCBI Taxonomy" id="2077091"/>
    <lineage>
        <taxon>Bacteria</taxon>
        <taxon>Pseudomonadati</taxon>
        <taxon>Bacteroidota</taxon>
        <taxon>Chitinophagia</taxon>
        <taxon>Chitinophagales</taxon>
        <taxon>Chitinophagaceae</taxon>
        <taxon>Flavipsychrobacter</taxon>
    </lineage>
</organism>
<evidence type="ECO:0000256" key="2">
    <source>
        <dbReference type="ARBA" id="ARBA00023015"/>
    </source>
</evidence>
<dbReference type="SUPFAM" id="SSF46955">
    <property type="entry name" value="Putative DNA-binding domain"/>
    <property type="match status" value="1"/>
</dbReference>
<dbReference type="GO" id="GO:0003677">
    <property type="term" value="F:DNA binding"/>
    <property type="evidence" value="ECO:0007669"/>
    <property type="project" value="UniProtKB-KW"/>
</dbReference>
<dbReference type="InterPro" id="IPR047057">
    <property type="entry name" value="MerR_fam"/>
</dbReference>
<dbReference type="PANTHER" id="PTHR30204">
    <property type="entry name" value="REDOX-CYCLING DRUG-SENSING TRANSCRIPTIONAL ACTIVATOR SOXR"/>
    <property type="match status" value="1"/>
</dbReference>
<reference evidence="6 7" key="1">
    <citation type="submission" date="2018-01" db="EMBL/GenBank/DDBJ databases">
        <title>A novel member of the phylum Bacteroidetes isolated from glacier ice.</title>
        <authorList>
            <person name="Liu Q."/>
            <person name="Xin Y.-H."/>
        </authorList>
    </citation>
    <scope>NUCLEOTIDE SEQUENCE [LARGE SCALE GENOMIC DNA]</scope>
    <source>
        <strain evidence="6 7">RB1R16</strain>
    </source>
</reference>
<keyword evidence="2" id="KW-0805">Transcription regulation</keyword>
<dbReference type="GO" id="GO:0003700">
    <property type="term" value="F:DNA-binding transcription factor activity"/>
    <property type="evidence" value="ECO:0007669"/>
    <property type="project" value="InterPro"/>
</dbReference>
<evidence type="ECO:0000256" key="4">
    <source>
        <dbReference type="ARBA" id="ARBA00023163"/>
    </source>
</evidence>
<evidence type="ECO:0000313" key="6">
    <source>
        <dbReference type="EMBL" id="PQJ12185.1"/>
    </source>
</evidence>
<dbReference type="Proteomes" id="UP000239872">
    <property type="component" value="Unassembled WGS sequence"/>
</dbReference>
<keyword evidence="1" id="KW-0678">Repressor</keyword>
<sequence length="120" mass="14124">MLINELSKRTGITAHTIRFYEKSGLIKGKRDERIKSNNYFHYDDETVEKLELISDAKSIGFTLSEIGQLMEAWYNNKITIPEKVLLLEEKLRSIDEKIKHLKEMKKMIAEFKKSVEEENC</sequence>
<proteinExistence type="predicted"/>
<dbReference type="InterPro" id="IPR009061">
    <property type="entry name" value="DNA-bd_dom_put_sf"/>
</dbReference>
<dbReference type="EMBL" id="PPSL01000001">
    <property type="protein sequence ID" value="PQJ12185.1"/>
    <property type="molecule type" value="Genomic_DNA"/>
</dbReference>
<protein>
    <submittedName>
        <fullName evidence="6">MerR family transcriptional regulator</fullName>
    </submittedName>
</protein>
<comment type="caution">
    <text evidence="6">The sequence shown here is derived from an EMBL/GenBank/DDBJ whole genome shotgun (WGS) entry which is preliminary data.</text>
</comment>
<dbReference type="RefSeq" id="WP_105037070.1">
    <property type="nucleotide sequence ID" value="NZ_PPSL01000001.1"/>
</dbReference>
<dbReference type="AlphaFoldDB" id="A0A2S7T033"/>
<accession>A0A2S7T033</accession>
<evidence type="ECO:0000256" key="1">
    <source>
        <dbReference type="ARBA" id="ARBA00022491"/>
    </source>
</evidence>
<dbReference type="OrthoDB" id="9791488at2"/>
<dbReference type="PANTHER" id="PTHR30204:SF69">
    <property type="entry name" value="MERR-FAMILY TRANSCRIPTIONAL REGULATOR"/>
    <property type="match status" value="1"/>
</dbReference>
<feature type="domain" description="HTH merR-type" evidence="5">
    <location>
        <begin position="1"/>
        <end position="72"/>
    </location>
</feature>
<dbReference type="Gene3D" id="1.10.1660.10">
    <property type="match status" value="1"/>
</dbReference>
<dbReference type="Pfam" id="PF13411">
    <property type="entry name" value="MerR_1"/>
    <property type="match status" value="1"/>
</dbReference>
<evidence type="ECO:0000313" key="7">
    <source>
        <dbReference type="Proteomes" id="UP000239872"/>
    </source>
</evidence>
<keyword evidence="7" id="KW-1185">Reference proteome</keyword>
<evidence type="ECO:0000259" key="5">
    <source>
        <dbReference type="PROSITE" id="PS50937"/>
    </source>
</evidence>